<sequence>MAKKDIHPPHLACRKPHEYTHTHTHTRAQRGTHSPATPDFPGRAPAFPQGHEGRCLHCLKTKMATEHGLEPERTKMYKKRSGGYSYCPTSFYAKTIFKESKPSQPDRLRHMPPVQRSHCTQMESLFCVCMLPCYIGEML</sequence>
<name>A0A136JD05_9PEZI</name>
<dbReference type="EMBL" id="KQ964246">
    <property type="protein sequence ID" value="KXJ95032.1"/>
    <property type="molecule type" value="Genomic_DNA"/>
</dbReference>
<protein>
    <submittedName>
        <fullName evidence="2">Uncharacterized protein</fullName>
    </submittedName>
</protein>
<reference evidence="3" key="1">
    <citation type="submission" date="2016-02" db="EMBL/GenBank/DDBJ databases">
        <title>Draft genome sequence of Microdochium bolleyi, a fungal endophyte of beachgrass.</title>
        <authorList>
            <consortium name="DOE Joint Genome Institute"/>
            <person name="David A.S."/>
            <person name="May G."/>
            <person name="Haridas S."/>
            <person name="Lim J."/>
            <person name="Wang M."/>
            <person name="Labutti K."/>
            <person name="Lipzen A."/>
            <person name="Barry K."/>
            <person name="Grigoriev I.V."/>
        </authorList>
    </citation>
    <scope>NUCLEOTIDE SEQUENCE [LARGE SCALE GENOMIC DNA]</scope>
    <source>
        <strain evidence="3">J235TASD1</strain>
    </source>
</reference>
<feature type="region of interest" description="Disordered" evidence="1">
    <location>
        <begin position="1"/>
        <end position="48"/>
    </location>
</feature>
<dbReference type="InParanoid" id="A0A136JD05"/>
<dbReference type="AlphaFoldDB" id="A0A136JD05"/>
<dbReference type="Proteomes" id="UP000070501">
    <property type="component" value="Unassembled WGS sequence"/>
</dbReference>
<proteinExistence type="predicted"/>
<accession>A0A136JD05</accession>
<gene>
    <name evidence="2" type="ORF">Micbo1qcDRAFT_23791</name>
</gene>
<organism evidence="2 3">
    <name type="scientific">Microdochium bolleyi</name>
    <dbReference type="NCBI Taxonomy" id="196109"/>
    <lineage>
        <taxon>Eukaryota</taxon>
        <taxon>Fungi</taxon>
        <taxon>Dikarya</taxon>
        <taxon>Ascomycota</taxon>
        <taxon>Pezizomycotina</taxon>
        <taxon>Sordariomycetes</taxon>
        <taxon>Xylariomycetidae</taxon>
        <taxon>Xylariales</taxon>
        <taxon>Microdochiaceae</taxon>
        <taxon>Microdochium</taxon>
    </lineage>
</organism>
<keyword evidence="3" id="KW-1185">Reference proteome</keyword>
<evidence type="ECO:0000256" key="1">
    <source>
        <dbReference type="SAM" id="MobiDB-lite"/>
    </source>
</evidence>
<evidence type="ECO:0000313" key="3">
    <source>
        <dbReference type="Proteomes" id="UP000070501"/>
    </source>
</evidence>
<evidence type="ECO:0000313" key="2">
    <source>
        <dbReference type="EMBL" id="KXJ95032.1"/>
    </source>
</evidence>